<accession>A0A1N7D9B4</accession>
<dbReference type="RefSeq" id="WP_200800816.1">
    <property type="nucleotide sequence ID" value="NZ_FTNU01000001.1"/>
</dbReference>
<dbReference type="AlphaFoldDB" id="A0A1N7D9B4"/>
<protein>
    <submittedName>
        <fullName evidence="1">Uncharacterized protein</fullName>
    </submittedName>
</protein>
<name>A0A1N7D9B4_9GAMM</name>
<gene>
    <name evidence="1" type="ORF">SAMN02745664_10196</name>
</gene>
<dbReference type="EMBL" id="FTNU01000001">
    <property type="protein sequence ID" value="SIR72408.1"/>
    <property type="molecule type" value="Genomic_DNA"/>
</dbReference>
<proteinExistence type="predicted"/>
<organism evidence="1 2">
    <name type="scientific">Moraxella cuniculi DSM 21768</name>
    <dbReference type="NCBI Taxonomy" id="1122245"/>
    <lineage>
        <taxon>Bacteria</taxon>
        <taxon>Pseudomonadati</taxon>
        <taxon>Pseudomonadota</taxon>
        <taxon>Gammaproteobacteria</taxon>
        <taxon>Moraxellales</taxon>
        <taxon>Moraxellaceae</taxon>
        <taxon>Moraxella</taxon>
    </lineage>
</organism>
<evidence type="ECO:0000313" key="2">
    <source>
        <dbReference type="Proteomes" id="UP000187495"/>
    </source>
</evidence>
<evidence type="ECO:0000313" key="1">
    <source>
        <dbReference type="EMBL" id="SIR72408.1"/>
    </source>
</evidence>
<keyword evidence="2" id="KW-1185">Reference proteome</keyword>
<sequence length="52" mass="6399">MQNPLIIYQFTDPMMGLSYESEPFFRQVESHFGEQIRFQPIRATWCEMWRIL</sequence>
<reference evidence="2" key="1">
    <citation type="submission" date="2017-01" db="EMBL/GenBank/DDBJ databases">
        <authorList>
            <person name="Varghese N."/>
            <person name="Submissions S."/>
        </authorList>
    </citation>
    <scope>NUCLEOTIDE SEQUENCE [LARGE SCALE GENOMIC DNA]</scope>
    <source>
        <strain evidence="2">DSM 21768</strain>
    </source>
</reference>
<dbReference type="Proteomes" id="UP000187495">
    <property type="component" value="Unassembled WGS sequence"/>
</dbReference>